<dbReference type="SUPFAM" id="SSF51905">
    <property type="entry name" value="FAD/NAD(P)-binding domain"/>
    <property type="match status" value="1"/>
</dbReference>
<dbReference type="EMBL" id="JAVHNQ010000018">
    <property type="protein sequence ID" value="KAK6330350.1"/>
    <property type="molecule type" value="Genomic_DNA"/>
</dbReference>
<dbReference type="SUPFAM" id="SSF54373">
    <property type="entry name" value="FAD-linked reductases, C-terminal domain"/>
    <property type="match status" value="1"/>
</dbReference>
<dbReference type="PIRSF" id="PIRSF000137">
    <property type="entry name" value="Alcohol_oxidase"/>
    <property type="match status" value="1"/>
</dbReference>
<sequence length="595" mass="64215">MPKISSNSSDVPNEVDIIVAGGGAAGCTLAARLAKANPTLSILVIEAGINNKDVASVIYPALFLSNLVPGSKTAAFYQSTASKHLNGREAIVPAGGCLGGGSSINCLMYGRAQAVDYDSWKTEGWSHKDLFPLFKKTEAYHGPDEKGTHGHSGDFHISTGYESKPFMDDCMEAVAKVGMKVVPDANDFMEADAVQRWVNWIHPDTGLRQDAAHVLVHPLLESETTGLQVLTEHKVVKVLTDGNRAVGVEYASKVATETPRVARARKLVVLSSGTLGTPSILERSGIGGKSLLDSLNIPVVSDLPGVGENYLDHTLIFNVYTTTSPPEDSFDPFLDGRRPFESEIAALSDASKPRYIAWNSINVAAKIRPTKEELATAPAQFQDTWEKDFADPTRPMSVLIFAPIHVGDHSSLPQKQYMSSVDFPSYSYSRGSIHITSTDASVPAKFDSGMLSSDWDLEAHVLAYKRQREVVRRMKVFAGPEGIIAGPKFPDSGKAKNWPTDGTPTEYTKEDDEAIRDFVRTATQTCWHSAGTAGMRRREDGGVVDNKLNVYGVEGLKIADLSIMPKMVGGNVYSTALLVGEKAACIIAEELGLAI</sequence>
<dbReference type="PROSITE" id="PS51257">
    <property type="entry name" value="PROKAR_LIPOPROTEIN"/>
    <property type="match status" value="1"/>
</dbReference>
<dbReference type="PANTHER" id="PTHR11552:SF78">
    <property type="entry name" value="GLUCOSE-METHANOL-CHOLINE OXIDOREDUCTASE N-TERMINAL DOMAIN-CONTAINING PROTEIN"/>
    <property type="match status" value="1"/>
</dbReference>
<organism evidence="4 5">
    <name type="scientific">Orbilia brochopaga</name>
    <dbReference type="NCBI Taxonomy" id="3140254"/>
    <lineage>
        <taxon>Eukaryota</taxon>
        <taxon>Fungi</taxon>
        <taxon>Dikarya</taxon>
        <taxon>Ascomycota</taxon>
        <taxon>Pezizomycotina</taxon>
        <taxon>Orbiliomycetes</taxon>
        <taxon>Orbiliales</taxon>
        <taxon>Orbiliaceae</taxon>
        <taxon>Orbilia</taxon>
    </lineage>
</organism>
<comment type="caution">
    <text evidence="4">The sequence shown here is derived from an EMBL/GenBank/DDBJ whole genome shotgun (WGS) entry which is preliminary data.</text>
</comment>
<feature type="binding site" evidence="2">
    <location>
        <begin position="527"/>
        <end position="528"/>
    </location>
    <ligand>
        <name>FAD</name>
        <dbReference type="ChEBI" id="CHEBI:57692"/>
    </ligand>
</feature>
<dbReference type="Gene3D" id="3.50.50.60">
    <property type="entry name" value="FAD/NAD(P)-binding domain"/>
    <property type="match status" value="1"/>
</dbReference>
<reference evidence="4 5" key="1">
    <citation type="submission" date="2019-10" db="EMBL/GenBank/DDBJ databases">
        <authorList>
            <person name="Palmer J.M."/>
        </authorList>
    </citation>
    <scope>NUCLEOTIDE SEQUENCE [LARGE SCALE GENOMIC DNA]</scope>
    <source>
        <strain evidence="4 5">TWF696</strain>
    </source>
</reference>
<dbReference type="GO" id="GO:0016614">
    <property type="term" value="F:oxidoreductase activity, acting on CH-OH group of donors"/>
    <property type="evidence" value="ECO:0007669"/>
    <property type="project" value="InterPro"/>
</dbReference>
<dbReference type="InterPro" id="IPR012132">
    <property type="entry name" value="GMC_OxRdtase"/>
</dbReference>
<dbReference type="Pfam" id="PF00732">
    <property type="entry name" value="GMC_oxred_N"/>
    <property type="match status" value="1"/>
</dbReference>
<evidence type="ECO:0000313" key="5">
    <source>
        <dbReference type="Proteomes" id="UP001375240"/>
    </source>
</evidence>
<dbReference type="PANTHER" id="PTHR11552">
    <property type="entry name" value="GLUCOSE-METHANOL-CHOLINE GMC OXIDOREDUCTASE"/>
    <property type="match status" value="1"/>
</dbReference>
<feature type="domain" description="Glucose-methanol-choline oxidoreductase N-terminal" evidence="3">
    <location>
        <begin position="273"/>
        <end position="287"/>
    </location>
</feature>
<dbReference type="Proteomes" id="UP001375240">
    <property type="component" value="Unassembled WGS sequence"/>
</dbReference>
<dbReference type="AlphaFoldDB" id="A0AAV9TXF0"/>
<name>A0AAV9TXF0_9PEZI</name>
<dbReference type="GO" id="GO:0050660">
    <property type="term" value="F:flavin adenine dinucleotide binding"/>
    <property type="evidence" value="ECO:0007669"/>
    <property type="project" value="InterPro"/>
</dbReference>
<dbReference type="Gene3D" id="3.30.560.10">
    <property type="entry name" value="Glucose Oxidase, domain 3"/>
    <property type="match status" value="1"/>
</dbReference>
<evidence type="ECO:0000256" key="1">
    <source>
        <dbReference type="ARBA" id="ARBA00010790"/>
    </source>
</evidence>
<protein>
    <recommendedName>
        <fullName evidence="3">Glucose-methanol-choline oxidoreductase N-terminal domain-containing protein</fullName>
    </recommendedName>
</protein>
<comment type="similarity">
    <text evidence="1">Belongs to the GMC oxidoreductase family.</text>
</comment>
<gene>
    <name evidence="4" type="ORF">TWF696_003446</name>
</gene>
<evidence type="ECO:0000313" key="4">
    <source>
        <dbReference type="EMBL" id="KAK6330350.1"/>
    </source>
</evidence>
<keyword evidence="2" id="KW-0274">FAD</keyword>
<evidence type="ECO:0000256" key="2">
    <source>
        <dbReference type="PIRSR" id="PIRSR000137-2"/>
    </source>
</evidence>
<comment type="cofactor">
    <cofactor evidence="2">
        <name>FAD</name>
        <dbReference type="ChEBI" id="CHEBI:57692"/>
    </cofactor>
</comment>
<proteinExistence type="inferred from homology"/>
<dbReference type="InterPro" id="IPR000172">
    <property type="entry name" value="GMC_OxRdtase_N"/>
</dbReference>
<dbReference type="Pfam" id="PF05199">
    <property type="entry name" value="GMC_oxred_C"/>
    <property type="match status" value="1"/>
</dbReference>
<dbReference type="PROSITE" id="PS00624">
    <property type="entry name" value="GMC_OXRED_2"/>
    <property type="match status" value="1"/>
</dbReference>
<keyword evidence="2" id="KW-0285">Flavoprotein</keyword>
<dbReference type="InterPro" id="IPR036188">
    <property type="entry name" value="FAD/NAD-bd_sf"/>
</dbReference>
<accession>A0AAV9TXF0</accession>
<keyword evidence="5" id="KW-1185">Reference proteome</keyword>
<dbReference type="InterPro" id="IPR007867">
    <property type="entry name" value="GMC_OxRtase_C"/>
</dbReference>
<evidence type="ECO:0000259" key="3">
    <source>
        <dbReference type="PROSITE" id="PS00624"/>
    </source>
</evidence>
<feature type="binding site" evidence="2">
    <location>
        <position position="235"/>
    </location>
    <ligand>
        <name>FAD</name>
        <dbReference type="ChEBI" id="CHEBI:57692"/>
    </ligand>
</feature>